<accession>A0A4Y2R4M5</accession>
<organism evidence="1 2">
    <name type="scientific">Araneus ventricosus</name>
    <name type="common">Orbweaver spider</name>
    <name type="synonym">Epeira ventricosa</name>
    <dbReference type="NCBI Taxonomy" id="182803"/>
    <lineage>
        <taxon>Eukaryota</taxon>
        <taxon>Metazoa</taxon>
        <taxon>Ecdysozoa</taxon>
        <taxon>Arthropoda</taxon>
        <taxon>Chelicerata</taxon>
        <taxon>Arachnida</taxon>
        <taxon>Araneae</taxon>
        <taxon>Araneomorphae</taxon>
        <taxon>Entelegynae</taxon>
        <taxon>Araneoidea</taxon>
        <taxon>Araneidae</taxon>
        <taxon>Araneus</taxon>
    </lineage>
</organism>
<gene>
    <name evidence="1" type="ORF">AVEN_249855_1</name>
</gene>
<feature type="non-terminal residue" evidence="1">
    <location>
        <position position="68"/>
    </location>
</feature>
<reference evidence="1 2" key="1">
    <citation type="journal article" date="2019" name="Sci. Rep.">
        <title>Orb-weaving spider Araneus ventricosus genome elucidates the spidroin gene catalogue.</title>
        <authorList>
            <person name="Kono N."/>
            <person name="Nakamura H."/>
            <person name="Ohtoshi R."/>
            <person name="Moran D.A.P."/>
            <person name="Shinohara A."/>
            <person name="Yoshida Y."/>
            <person name="Fujiwara M."/>
            <person name="Mori M."/>
            <person name="Tomita M."/>
            <person name="Arakawa K."/>
        </authorList>
    </citation>
    <scope>NUCLEOTIDE SEQUENCE [LARGE SCALE GENOMIC DNA]</scope>
</reference>
<keyword evidence="2" id="KW-1185">Reference proteome</keyword>
<protein>
    <submittedName>
        <fullName evidence="1">Uncharacterized protein</fullName>
    </submittedName>
</protein>
<name>A0A4Y2R4M5_ARAVE</name>
<evidence type="ECO:0000313" key="2">
    <source>
        <dbReference type="Proteomes" id="UP000499080"/>
    </source>
</evidence>
<dbReference type="EMBL" id="BGPR01225230">
    <property type="protein sequence ID" value="GBN70568.1"/>
    <property type="molecule type" value="Genomic_DNA"/>
</dbReference>
<comment type="caution">
    <text evidence="1">The sequence shown here is derived from an EMBL/GenBank/DDBJ whole genome shotgun (WGS) entry which is preliminary data.</text>
</comment>
<dbReference type="AlphaFoldDB" id="A0A4Y2R4M5"/>
<dbReference type="Proteomes" id="UP000499080">
    <property type="component" value="Unassembled WGS sequence"/>
</dbReference>
<sequence>MGSVSKWKAFSMEEEVKITKRIENVDSQSAVCREFSHEIYSWDYLEKSQRGNLSLQKKSERDQEVAKC</sequence>
<evidence type="ECO:0000313" key="1">
    <source>
        <dbReference type="EMBL" id="GBN70568.1"/>
    </source>
</evidence>
<proteinExistence type="predicted"/>